<dbReference type="RefSeq" id="XP_020892898.1">
    <property type="nucleotide sequence ID" value="XM_021037239.2"/>
</dbReference>
<evidence type="ECO:0000313" key="2">
    <source>
        <dbReference type="EnsemblMetazoa" id="XP_020892898.1"/>
    </source>
</evidence>
<dbReference type="PANTHER" id="PTHR31393:SF2">
    <property type="entry name" value="CHROMOSOME 7 OPEN READING FRAME 31"/>
    <property type="match status" value="1"/>
</dbReference>
<dbReference type="EnsemblMetazoa" id="XM_021037239.2">
    <property type="protein sequence ID" value="XP_020892898.1"/>
    <property type="gene ID" value="LOC110232131"/>
</dbReference>
<dbReference type="InterPro" id="IPR027886">
    <property type="entry name" value="SPMIP4"/>
</dbReference>
<proteinExistence type="predicted"/>
<accession>A0A913WR74</accession>
<dbReference type="KEGG" id="epa:110232131"/>
<evidence type="ECO:0000256" key="1">
    <source>
        <dbReference type="SAM" id="MobiDB-lite"/>
    </source>
</evidence>
<sequence length="567" mass="65461">MSTALQTALYNTHVGVDYLSRNVESNVLHAPEVLDRLSISQRHFDAYKTRTYRPPHAPWGRSLSYGGTGPINLPDQHRPKQEPPTRVQKGHRHFGGGVVPIPCNLPIQQYYDLTLLKKSNLRRNDELIPDPHKLDIGKHAIQLKFPSEHPYHSHIPKCALFPNFDSPDDVRKGKNVIMTSSTLPPTAAASAPDPVVVQKTKGHFARREIVQVQNESRKDPLIWNEHNYYQLVKGPGIERQNYYPTPPSSVQPNSLQRSLEMTVSPRTANALYNLQKSYWRTVYNQQYTGNGPQNVLKLDNYEEVCTGGGHNLKEHFKNEFTPPRPLEGRHTSVRNTLKVKKKKRIIDGQGTELWVTDDEDDEPVRHYKTKDATVKSKLDTRYKLDSSKEGIKEEEDDREPGTYAKNVHHLINNEHISYELDTSKRINNYYQAAHPPEQSPFLANLEKARHEYLSQRPATAPQPSRPRSPTIHNMPSQLHEQTMTGSTNSELYPKWFRQTSRYGPKRPSTALLEMQNSWNRTEAHRKFHENFPEDAPDIRQKPDLRITTNERRHVIPETGIHVYYYHR</sequence>
<evidence type="ECO:0000313" key="3">
    <source>
        <dbReference type="Proteomes" id="UP000887567"/>
    </source>
</evidence>
<protein>
    <submittedName>
        <fullName evidence="2">Uncharacterized protein</fullName>
    </submittedName>
</protein>
<dbReference type="OrthoDB" id="10040207at2759"/>
<feature type="compositionally biased region" description="Polar residues" evidence="1">
    <location>
        <begin position="461"/>
        <end position="473"/>
    </location>
</feature>
<name>A0A913WR74_EXADI</name>
<dbReference type="Pfam" id="PF15093">
    <property type="entry name" value="SPMIP4-like"/>
    <property type="match status" value="1"/>
</dbReference>
<feature type="region of interest" description="Disordered" evidence="1">
    <location>
        <begin position="58"/>
        <end position="90"/>
    </location>
</feature>
<reference evidence="2" key="1">
    <citation type="submission" date="2022-11" db="UniProtKB">
        <authorList>
            <consortium name="EnsemblMetazoa"/>
        </authorList>
    </citation>
    <scope>IDENTIFICATION</scope>
</reference>
<dbReference type="Proteomes" id="UP000887567">
    <property type="component" value="Unplaced"/>
</dbReference>
<feature type="region of interest" description="Disordered" evidence="1">
    <location>
        <begin position="454"/>
        <end position="473"/>
    </location>
</feature>
<keyword evidence="3" id="KW-1185">Reference proteome</keyword>
<dbReference type="PANTHER" id="PTHR31393">
    <property type="entry name" value="C5ORF31"/>
    <property type="match status" value="1"/>
</dbReference>
<dbReference type="GO" id="GO:0005813">
    <property type="term" value="C:centrosome"/>
    <property type="evidence" value="ECO:0007669"/>
    <property type="project" value="TreeGrafter"/>
</dbReference>
<dbReference type="OMA" id="TTNERRH"/>
<dbReference type="GeneID" id="110232131"/>
<organism evidence="2 3">
    <name type="scientific">Exaiptasia diaphana</name>
    <name type="common">Tropical sea anemone</name>
    <name type="synonym">Aiptasia pulchella</name>
    <dbReference type="NCBI Taxonomy" id="2652724"/>
    <lineage>
        <taxon>Eukaryota</taxon>
        <taxon>Metazoa</taxon>
        <taxon>Cnidaria</taxon>
        <taxon>Anthozoa</taxon>
        <taxon>Hexacorallia</taxon>
        <taxon>Actiniaria</taxon>
        <taxon>Aiptasiidae</taxon>
        <taxon>Exaiptasia</taxon>
    </lineage>
</organism>
<dbReference type="AlphaFoldDB" id="A0A913WR74"/>